<keyword evidence="2" id="KW-1185">Reference proteome</keyword>
<sequence length="500" mass="55505">MPVLQSSDIPWPALVGQASSYWLFGAILFSYIALRLVQTISVAFFSPLSKIPGPVLNGVTEWPLKTQTLRGQRLHYVDALHKRYGSIVRIAPNEVAVNDPASVKQIHKIGSGFTKSSWYPAISGETPSQAGLFAQRDPKTHSARRKLFAQPFSKSGIQEWEEMLKHKAELAVAGMGRAAARNDGVADVLEWWTYMTTDVIAELGFGEGFHALETGQPSQYTKDLLKTFILSGIRADFPLLFTLARYLPIPPLQHAVGAFRRLEIYGQQAISKYRDMEKRGGCRKTLFTNLAEGALDDATIAREAQNLIIAGTDTTSVTLTYLVWAVLRDPSIRERLLCEIKDNVHSDTFSSTDAEELPYLQAVIQETLRLYGAAPGALPRVTPSGGRLLDDMFIPEGTVVATQAYSLHRDSSIFAEPHSFKPERWFSPTLQMKEVFMPFGAGTRVCIGLHLARFEIALGAITFFKAYPTARVAPQMTEADMDFENFFLIAPKGHKCLVVF</sequence>
<evidence type="ECO:0000313" key="1">
    <source>
        <dbReference type="EMBL" id="KAJ9108165.1"/>
    </source>
</evidence>
<dbReference type="EMBL" id="JASBWS010000033">
    <property type="protein sequence ID" value="KAJ9108165.1"/>
    <property type="molecule type" value="Genomic_DNA"/>
</dbReference>
<evidence type="ECO:0000313" key="2">
    <source>
        <dbReference type="Proteomes" id="UP001230649"/>
    </source>
</evidence>
<gene>
    <name evidence="1" type="ORF">QFC20_003526</name>
</gene>
<reference evidence="1" key="1">
    <citation type="submission" date="2023-04" db="EMBL/GenBank/DDBJ databases">
        <title>Draft Genome sequencing of Naganishia species isolated from polar environments using Oxford Nanopore Technology.</title>
        <authorList>
            <person name="Leo P."/>
            <person name="Venkateswaran K."/>
        </authorList>
    </citation>
    <scope>NUCLEOTIDE SEQUENCE</scope>
    <source>
        <strain evidence="1">MNA-CCFEE 5262</strain>
    </source>
</reference>
<comment type="caution">
    <text evidence="1">The sequence shown here is derived from an EMBL/GenBank/DDBJ whole genome shotgun (WGS) entry which is preliminary data.</text>
</comment>
<protein>
    <submittedName>
        <fullName evidence="1">Uncharacterized protein</fullName>
    </submittedName>
</protein>
<organism evidence="1 2">
    <name type="scientific">Naganishia adeliensis</name>
    <dbReference type="NCBI Taxonomy" id="92952"/>
    <lineage>
        <taxon>Eukaryota</taxon>
        <taxon>Fungi</taxon>
        <taxon>Dikarya</taxon>
        <taxon>Basidiomycota</taxon>
        <taxon>Agaricomycotina</taxon>
        <taxon>Tremellomycetes</taxon>
        <taxon>Filobasidiales</taxon>
        <taxon>Filobasidiaceae</taxon>
        <taxon>Naganishia</taxon>
    </lineage>
</organism>
<dbReference type="Proteomes" id="UP001230649">
    <property type="component" value="Unassembled WGS sequence"/>
</dbReference>
<accession>A0ACC2WAM5</accession>
<proteinExistence type="predicted"/>
<name>A0ACC2WAM5_9TREE</name>